<proteinExistence type="inferred from homology"/>
<dbReference type="SUPFAM" id="SSF56024">
    <property type="entry name" value="Phospholipase D/nuclease"/>
    <property type="match status" value="1"/>
</dbReference>
<dbReference type="InterPro" id="IPR025202">
    <property type="entry name" value="PLD-like_dom"/>
</dbReference>
<dbReference type="EC" id="3.1.4.4" evidence="3"/>
<evidence type="ECO:0000313" key="8">
    <source>
        <dbReference type="EMBL" id="MRW89103.1"/>
    </source>
</evidence>
<reference evidence="8 9" key="1">
    <citation type="submission" date="2019-11" db="EMBL/GenBank/DDBJ databases">
        <title>Novel species isolated from a subtropical stream in China.</title>
        <authorList>
            <person name="Lu H."/>
        </authorList>
    </citation>
    <scope>NUCLEOTIDE SEQUENCE [LARGE SCALE GENOMIC DNA]</scope>
    <source>
        <strain evidence="8 9">FT80W</strain>
    </source>
</reference>
<dbReference type="GO" id="GO:0016042">
    <property type="term" value="P:lipid catabolic process"/>
    <property type="evidence" value="ECO:0007669"/>
    <property type="project" value="UniProtKB-KW"/>
</dbReference>
<keyword evidence="5" id="KW-0442">Lipid degradation</keyword>
<dbReference type="AlphaFoldDB" id="A0A6I2KTL7"/>
<evidence type="ECO:0000256" key="2">
    <source>
        <dbReference type="ARBA" id="ARBA00008664"/>
    </source>
</evidence>
<evidence type="ECO:0000256" key="4">
    <source>
        <dbReference type="ARBA" id="ARBA00022801"/>
    </source>
</evidence>
<protein>
    <recommendedName>
        <fullName evidence="3">phospholipase D</fullName>
        <ecNumber evidence="3">3.1.4.4</ecNumber>
    </recommendedName>
</protein>
<dbReference type="Gene3D" id="3.30.870.10">
    <property type="entry name" value="Endonuclease Chain A"/>
    <property type="match status" value="2"/>
</dbReference>
<keyword evidence="4" id="KW-0378">Hydrolase</keyword>
<comment type="similarity">
    <text evidence="2">Belongs to the phospholipase D family.</text>
</comment>
<dbReference type="GO" id="GO:0004630">
    <property type="term" value="F:phospholipase D activity"/>
    <property type="evidence" value="ECO:0007669"/>
    <property type="project" value="UniProtKB-EC"/>
</dbReference>
<keyword evidence="6" id="KW-0443">Lipid metabolism</keyword>
<evidence type="ECO:0000256" key="6">
    <source>
        <dbReference type="ARBA" id="ARBA00023098"/>
    </source>
</evidence>
<accession>A0A6I2KTL7</accession>
<dbReference type="Proteomes" id="UP000433309">
    <property type="component" value="Unassembled WGS sequence"/>
</dbReference>
<dbReference type="Pfam" id="PF13091">
    <property type="entry name" value="PLDc_2"/>
    <property type="match status" value="1"/>
</dbReference>
<comment type="catalytic activity">
    <reaction evidence="1">
        <text>a 1,2-diacyl-sn-glycero-3-phosphocholine + H2O = a 1,2-diacyl-sn-glycero-3-phosphate + choline + H(+)</text>
        <dbReference type="Rhea" id="RHEA:14445"/>
        <dbReference type="ChEBI" id="CHEBI:15354"/>
        <dbReference type="ChEBI" id="CHEBI:15377"/>
        <dbReference type="ChEBI" id="CHEBI:15378"/>
        <dbReference type="ChEBI" id="CHEBI:57643"/>
        <dbReference type="ChEBI" id="CHEBI:58608"/>
        <dbReference type="EC" id="3.1.4.4"/>
    </reaction>
</comment>
<feature type="domain" description="Phospholipase D-like" evidence="7">
    <location>
        <begin position="206"/>
        <end position="340"/>
    </location>
</feature>
<evidence type="ECO:0000256" key="1">
    <source>
        <dbReference type="ARBA" id="ARBA00000798"/>
    </source>
</evidence>
<evidence type="ECO:0000256" key="5">
    <source>
        <dbReference type="ARBA" id="ARBA00022963"/>
    </source>
</evidence>
<gene>
    <name evidence="8" type="ORF">GJ699_03805</name>
</gene>
<organism evidence="8 9">
    <name type="scientific">Duganella guangzhouensis</name>
    <dbReference type="NCBI Taxonomy" id="2666084"/>
    <lineage>
        <taxon>Bacteria</taxon>
        <taxon>Pseudomonadati</taxon>
        <taxon>Pseudomonadota</taxon>
        <taxon>Betaproteobacteria</taxon>
        <taxon>Burkholderiales</taxon>
        <taxon>Oxalobacteraceae</taxon>
        <taxon>Telluria group</taxon>
        <taxon>Duganella</taxon>
    </lineage>
</organism>
<dbReference type="RefSeq" id="WP_154373298.1">
    <property type="nucleotide sequence ID" value="NZ_WKJK01000002.1"/>
</dbReference>
<evidence type="ECO:0000313" key="9">
    <source>
        <dbReference type="Proteomes" id="UP000433309"/>
    </source>
</evidence>
<comment type="caution">
    <text evidence="8">The sequence shown here is derived from an EMBL/GenBank/DDBJ whole genome shotgun (WGS) entry which is preliminary data.</text>
</comment>
<dbReference type="PANTHER" id="PTHR43856:SF1">
    <property type="entry name" value="MITOCHONDRIAL CARDIOLIPIN HYDROLASE"/>
    <property type="match status" value="1"/>
</dbReference>
<name>A0A6I2KTL7_9BURK</name>
<dbReference type="EMBL" id="WKJK01000002">
    <property type="protein sequence ID" value="MRW89103.1"/>
    <property type="molecule type" value="Genomic_DNA"/>
</dbReference>
<keyword evidence="9" id="KW-1185">Reference proteome</keyword>
<sequence>MTQLTVTAHRGDCKTLLAYSLPENLAAGLAGFTIICQPEGVAPYYLYNTLQFEHPDQHAQVAIEPAYSSVNAPLHKFRWLHVPGSFHGAPTPVFGTYKYTVVPRYFDPQEHLKPLDTTLGSSVEVYVGPFTKDGLQLGFTRGYTQSQAFVHHFGSKARIQPTGRDLLYDTTQQAGTSPEGQPYTYAEAYDWLGFTARDRIFAFLDEVIADPKQYLQVFAYDLNEPDVCKRLLQLAGEGRVRIILDNAGLHHSVATPKMEDRFEQAFNAVTKGAAQIKRGHFGSFAHDKVFVSFTAEKALKVLTGSTNFSTTGLYVNSNHILVLDDSDVAQTYGDMFEAVWATDVKLAAYVKTPFSTLEYDVPTTALPPTRISFAPHAPAVAQQILQDIVTRVEEEGTRTGGNASVLFAVMDIGVGASPVYDALKTLNANPKVVSFGISDDSQHIALYEPGQPTGLLVTGKPGQTLLPPPFDQVPNVVGIGHQIHHKFVVCGFNTPEAVVYCGSSNLVSSGEEKNGDNLLTIRDTEVATVFAIEALGLVDHFQFMDRMTKKSDAAKPLDKLPANKQKAAKQVGWFLSTTDVWTKPYFKEDDFRARDRKLFSGATD</sequence>
<evidence type="ECO:0000259" key="7">
    <source>
        <dbReference type="Pfam" id="PF13091"/>
    </source>
</evidence>
<evidence type="ECO:0000256" key="3">
    <source>
        <dbReference type="ARBA" id="ARBA00012027"/>
    </source>
</evidence>
<dbReference type="PANTHER" id="PTHR43856">
    <property type="entry name" value="CARDIOLIPIN HYDROLASE"/>
    <property type="match status" value="1"/>
</dbReference>
<dbReference type="GO" id="GO:0016891">
    <property type="term" value="F:RNA endonuclease activity producing 5'-phosphomonoesters, hydrolytic mechanism"/>
    <property type="evidence" value="ECO:0007669"/>
    <property type="project" value="TreeGrafter"/>
</dbReference>
<dbReference type="CDD" id="cd09172">
    <property type="entry name" value="PLDc_Nuc_like_unchar1_1"/>
    <property type="match status" value="1"/>
</dbReference>
<dbReference type="InterPro" id="IPR051406">
    <property type="entry name" value="PLD_domain"/>
</dbReference>